<dbReference type="Proteomes" id="UP001160148">
    <property type="component" value="Unassembled WGS sequence"/>
</dbReference>
<keyword evidence="1" id="KW-0067">ATP-binding</keyword>
<dbReference type="EMBL" id="CARXXK010001785">
    <property type="protein sequence ID" value="CAI6377510.1"/>
    <property type="molecule type" value="Genomic_DNA"/>
</dbReference>
<comment type="cofactor">
    <cofactor evidence="1">
        <name>Mg(2+)</name>
        <dbReference type="ChEBI" id="CHEBI:18420"/>
    </cofactor>
</comment>
<keyword evidence="1" id="KW-0347">Helicase</keyword>
<dbReference type="GO" id="GO:0016787">
    <property type="term" value="F:hydrolase activity"/>
    <property type="evidence" value="ECO:0007669"/>
    <property type="project" value="UniProtKB-KW"/>
</dbReference>
<evidence type="ECO:0000313" key="3">
    <source>
        <dbReference type="EMBL" id="CAI6377510.1"/>
    </source>
</evidence>
<keyword evidence="1" id="KW-0233">DNA recombination</keyword>
<dbReference type="GO" id="GO:0005524">
    <property type="term" value="F:ATP binding"/>
    <property type="evidence" value="ECO:0007669"/>
    <property type="project" value="UniProtKB-KW"/>
</dbReference>
<keyword evidence="4" id="KW-1185">Reference proteome</keyword>
<feature type="domain" description="DNA helicase Pif1-like DEAD-box helicase" evidence="2">
    <location>
        <begin position="20"/>
        <end position="79"/>
    </location>
</feature>
<dbReference type="PANTHER" id="PTHR10492:SF57">
    <property type="entry name" value="ATP-DEPENDENT DNA HELICASE"/>
    <property type="match status" value="1"/>
</dbReference>
<keyword evidence="1" id="KW-0234">DNA repair</keyword>
<dbReference type="GO" id="GO:0043139">
    <property type="term" value="F:5'-3' DNA helicase activity"/>
    <property type="evidence" value="ECO:0007669"/>
    <property type="project" value="UniProtKB-EC"/>
</dbReference>
<evidence type="ECO:0000256" key="1">
    <source>
        <dbReference type="RuleBase" id="RU363044"/>
    </source>
</evidence>
<organism evidence="3 4">
    <name type="scientific">Macrosiphum euphorbiae</name>
    <name type="common">potato aphid</name>
    <dbReference type="NCBI Taxonomy" id="13131"/>
    <lineage>
        <taxon>Eukaryota</taxon>
        <taxon>Metazoa</taxon>
        <taxon>Ecdysozoa</taxon>
        <taxon>Arthropoda</taxon>
        <taxon>Hexapoda</taxon>
        <taxon>Insecta</taxon>
        <taxon>Pterygota</taxon>
        <taxon>Neoptera</taxon>
        <taxon>Paraneoptera</taxon>
        <taxon>Hemiptera</taxon>
        <taxon>Sternorrhyncha</taxon>
        <taxon>Aphidomorpha</taxon>
        <taxon>Aphidoidea</taxon>
        <taxon>Aphididae</taxon>
        <taxon>Macrosiphini</taxon>
        <taxon>Macrosiphum</taxon>
    </lineage>
</organism>
<dbReference type="GO" id="GO:0006281">
    <property type="term" value="P:DNA repair"/>
    <property type="evidence" value="ECO:0007669"/>
    <property type="project" value="UniProtKB-KW"/>
</dbReference>
<keyword evidence="1" id="KW-0547">Nucleotide-binding</keyword>
<gene>
    <name evidence="3" type="ORF">MEUPH1_LOCUS30758</name>
</gene>
<reference evidence="3 4" key="1">
    <citation type="submission" date="2023-01" db="EMBL/GenBank/DDBJ databases">
        <authorList>
            <person name="Whitehead M."/>
        </authorList>
    </citation>
    <scope>NUCLEOTIDE SEQUENCE [LARGE SCALE GENOMIC DNA]</scope>
</reference>
<proteinExistence type="inferred from homology"/>
<comment type="similarity">
    <text evidence="1">Belongs to the helicase family.</text>
</comment>
<dbReference type="AlphaFoldDB" id="A0AAV0Y9D2"/>
<keyword evidence="1" id="KW-0227">DNA damage</keyword>
<protein>
    <recommendedName>
        <fullName evidence="1">ATP-dependent DNA helicase</fullName>
        <ecNumber evidence="1">5.6.2.3</ecNumber>
    </recommendedName>
</protein>
<dbReference type="EC" id="5.6.2.3" evidence="1"/>
<evidence type="ECO:0000259" key="2">
    <source>
        <dbReference type="Pfam" id="PF05970"/>
    </source>
</evidence>
<evidence type="ECO:0000313" key="4">
    <source>
        <dbReference type="Proteomes" id="UP001160148"/>
    </source>
</evidence>
<dbReference type="GO" id="GO:0006310">
    <property type="term" value="P:DNA recombination"/>
    <property type="evidence" value="ECO:0007669"/>
    <property type="project" value="UniProtKB-KW"/>
</dbReference>
<dbReference type="InterPro" id="IPR010285">
    <property type="entry name" value="DNA_helicase_pif1-like_DEAD"/>
</dbReference>
<sequence length="83" mass="9099">MAHHYNTNDLTSFVNENLTTSVPDLASSGVAATLLNDGKTAHSTFKLPLSVNLEQQSICSNRKNGPLGKLLQDASLIKWLKRY</sequence>
<comment type="caution">
    <text evidence="3">The sequence shown here is derived from an EMBL/GenBank/DDBJ whole genome shotgun (WGS) entry which is preliminary data.</text>
</comment>
<dbReference type="GO" id="GO:0000723">
    <property type="term" value="P:telomere maintenance"/>
    <property type="evidence" value="ECO:0007669"/>
    <property type="project" value="InterPro"/>
</dbReference>
<name>A0AAV0Y9D2_9HEMI</name>
<dbReference type="Pfam" id="PF05970">
    <property type="entry name" value="PIF1"/>
    <property type="match status" value="1"/>
</dbReference>
<accession>A0AAV0Y9D2</accession>
<comment type="catalytic activity">
    <reaction evidence="1">
        <text>ATP + H2O = ADP + phosphate + H(+)</text>
        <dbReference type="Rhea" id="RHEA:13065"/>
        <dbReference type="ChEBI" id="CHEBI:15377"/>
        <dbReference type="ChEBI" id="CHEBI:15378"/>
        <dbReference type="ChEBI" id="CHEBI:30616"/>
        <dbReference type="ChEBI" id="CHEBI:43474"/>
        <dbReference type="ChEBI" id="CHEBI:456216"/>
        <dbReference type="EC" id="5.6.2.3"/>
    </reaction>
</comment>
<dbReference type="PANTHER" id="PTHR10492">
    <property type="match status" value="1"/>
</dbReference>
<keyword evidence="1" id="KW-0378">Hydrolase</keyword>